<protein>
    <submittedName>
        <fullName evidence="2">Uncharacterized protein</fullName>
    </submittedName>
</protein>
<dbReference type="Proteomes" id="UP000199028">
    <property type="component" value="Unassembled WGS sequence"/>
</dbReference>
<dbReference type="AlphaFoldDB" id="A0A1H9XU66"/>
<feature type="region of interest" description="Disordered" evidence="1">
    <location>
        <begin position="81"/>
        <end position="127"/>
    </location>
</feature>
<proteinExistence type="predicted"/>
<evidence type="ECO:0000313" key="3">
    <source>
        <dbReference type="Proteomes" id="UP000199028"/>
    </source>
</evidence>
<gene>
    <name evidence="2" type="ORF">SAMN05216195_117115</name>
</gene>
<dbReference type="EMBL" id="FOFT01000017">
    <property type="protein sequence ID" value="SES49223.1"/>
    <property type="molecule type" value="Genomic_DNA"/>
</dbReference>
<evidence type="ECO:0000256" key="1">
    <source>
        <dbReference type="SAM" id="MobiDB-lite"/>
    </source>
</evidence>
<name>A0A1H9XU66_9PSEU</name>
<feature type="compositionally biased region" description="Basic and acidic residues" evidence="1">
    <location>
        <begin position="92"/>
        <end position="109"/>
    </location>
</feature>
<reference evidence="3" key="1">
    <citation type="submission" date="2016-10" db="EMBL/GenBank/DDBJ databases">
        <authorList>
            <person name="Varghese N."/>
            <person name="Submissions S."/>
        </authorList>
    </citation>
    <scope>NUCLEOTIDE SEQUENCE [LARGE SCALE GENOMIC DNA]</scope>
    <source>
        <strain evidence="3">CGMCC 4.578</strain>
    </source>
</reference>
<organism evidence="2 3">
    <name type="scientific">Lentzea flaviverrucosa</name>
    <dbReference type="NCBI Taxonomy" id="200379"/>
    <lineage>
        <taxon>Bacteria</taxon>
        <taxon>Bacillati</taxon>
        <taxon>Actinomycetota</taxon>
        <taxon>Actinomycetes</taxon>
        <taxon>Pseudonocardiales</taxon>
        <taxon>Pseudonocardiaceae</taxon>
        <taxon>Lentzea</taxon>
    </lineage>
</organism>
<feature type="compositionally biased region" description="Basic and acidic residues" evidence="1">
    <location>
        <begin position="116"/>
        <end position="127"/>
    </location>
</feature>
<sequence length="264" mass="28764">MAVAQQGEHAPQLGDGVPARLFDVGERLVAFGFLPVAAHPPCGGGSDDDEAEAVGHDVVQLPGDPEPLLVRRVLRGPRGEARLVLEPLPPGADHRPGGRGDDQRDDDRTGPVLTDRQQREGQHRDATRILHTGSGDRFMHNGQSATGSLRPRISDARHLFGVVVPAARHRNPHDDQPTLTDCRIPHRGGVRRLRACRCDDEGHPVYGTDICHGPEVPFARDRRSRAFCCSTPSVMTDDPAPHSAGAKFMLGVHHGHRNRQVVQR</sequence>
<keyword evidence="3" id="KW-1185">Reference proteome</keyword>
<evidence type="ECO:0000313" key="2">
    <source>
        <dbReference type="EMBL" id="SES49223.1"/>
    </source>
</evidence>
<accession>A0A1H9XU66</accession>